<organism evidence="1 2">
    <name type="scientific">Penicillium desertorum</name>
    <dbReference type="NCBI Taxonomy" id="1303715"/>
    <lineage>
        <taxon>Eukaryota</taxon>
        <taxon>Fungi</taxon>
        <taxon>Dikarya</taxon>
        <taxon>Ascomycota</taxon>
        <taxon>Pezizomycotina</taxon>
        <taxon>Eurotiomycetes</taxon>
        <taxon>Eurotiomycetidae</taxon>
        <taxon>Eurotiales</taxon>
        <taxon>Aspergillaceae</taxon>
        <taxon>Penicillium</taxon>
    </lineage>
</organism>
<reference evidence="1" key="2">
    <citation type="journal article" date="2023" name="IMA Fungus">
        <title>Comparative genomic study of the Penicillium genus elucidates a diverse pangenome and 15 lateral gene transfer events.</title>
        <authorList>
            <person name="Petersen C."/>
            <person name="Sorensen T."/>
            <person name="Nielsen M.R."/>
            <person name="Sondergaard T.E."/>
            <person name="Sorensen J.L."/>
            <person name="Fitzpatrick D.A."/>
            <person name="Frisvad J.C."/>
            <person name="Nielsen K.L."/>
        </authorList>
    </citation>
    <scope>NUCLEOTIDE SEQUENCE</scope>
    <source>
        <strain evidence="1">IBT 17660</strain>
    </source>
</reference>
<dbReference type="SUPFAM" id="SSF48403">
    <property type="entry name" value="Ankyrin repeat"/>
    <property type="match status" value="1"/>
</dbReference>
<name>A0A9X0BHI3_9EURO</name>
<gene>
    <name evidence="1" type="ORF">N7530_010391</name>
</gene>
<sequence>MSAKLYLPAEIQAQILLEAFKVITFPDFWRARAVNSFFASEIKAIVTESIQQNDGFLGFGPDSDLASSNDLEHRVRRLSLYYKAGEHPREPSVWSGLVDEVLAIPHGRTPEETDAYIRVLAHAWLCDSSKARWKYWKTAEPKFDFWPRWGNPYRGYPMDRPVCTRMDIAFIVNAIRRGHQVGMPFIWDQQISLEQLVKSSRDFRGPPLDLGISNGSKEILQHLFTLRYGKSLPDELLGRWKHHTRRMVREGDMDGLKRWIEFLQMIDYRKVMNVNPAITQALASETPEILGLIQDEWEAKFSDVPLVPHIFKGAVNHGSLVAVKWLCTSGRLNMDMRTSSAYWPNGPLHLVINKAPITNRLEILEYLLKQGAAPDGPEWAKTTPFEDAVHQKDVKAAEVLLKHGATFELSSVKRALLSESHLGPWFRKERPCDAMAQILWPNGARVAPYKTKGKSYVISRDLKRKSNIEKVFLDLGWSEGEVHGLQWDYFIDVVRDISAL</sequence>
<dbReference type="EMBL" id="JAPWDO010000007">
    <property type="protein sequence ID" value="KAJ5462186.1"/>
    <property type="molecule type" value="Genomic_DNA"/>
</dbReference>
<proteinExistence type="predicted"/>
<reference evidence="1" key="1">
    <citation type="submission" date="2022-12" db="EMBL/GenBank/DDBJ databases">
        <authorList>
            <person name="Petersen C."/>
        </authorList>
    </citation>
    <scope>NUCLEOTIDE SEQUENCE</scope>
    <source>
        <strain evidence="1">IBT 17660</strain>
    </source>
</reference>
<comment type="caution">
    <text evidence="1">The sequence shown here is derived from an EMBL/GenBank/DDBJ whole genome shotgun (WGS) entry which is preliminary data.</text>
</comment>
<protein>
    <submittedName>
        <fullName evidence="1">Uncharacterized protein</fullName>
    </submittedName>
</protein>
<dbReference type="InterPro" id="IPR036770">
    <property type="entry name" value="Ankyrin_rpt-contain_sf"/>
</dbReference>
<evidence type="ECO:0000313" key="2">
    <source>
        <dbReference type="Proteomes" id="UP001147760"/>
    </source>
</evidence>
<dbReference type="Proteomes" id="UP001147760">
    <property type="component" value="Unassembled WGS sequence"/>
</dbReference>
<accession>A0A9X0BHI3</accession>
<evidence type="ECO:0000313" key="1">
    <source>
        <dbReference type="EMBL" id="KAJ5462186.1"/>
    </source>
</evidence>
<keyword evidence="2" id="KW-1185">Reference proteome</keyword>
<dbReference type="AlphaFoldDB" id="A0A9X0BHI3"/>
<dbReference type="OrthoDB" id="4245639at2759"/>
<dbReference type="Gene3D" id="1.25.40.20">
    <property type="entry name" value="Ankyrin repeat-containing domain"/>
    <property type="match status" value="1"/>
</dbReference>